<accession>A0A8B6E155</accession>
<evidence type="ECO:0000313" key="2">
    <source>
        <dbReference type="EMBL" id="VDI27023.1"/>
    </source>
</evidence>
<gene>
    <name evidence="2" type="ORF">MGAL_10B073315</name>
</gene>
<dbReference type="OrthoDB" id="6155266at2759"/>
<keyword evidence="3" id="KW-1185">Reference proteome</keyword>
<sequence>MYTSQHTSVLLKTAIAPISYGKQITEASILFDEGAQRSFITSFITQTIAEKLQIRPSGRDTIDMSAFGDKKKNIRHLDTATVQLQTDKDDKNDDTSNSTERLTRVLPKREASVRARENIKKWTTQK</sequence>
<evidence type="ECO:0008006" key="4">
    <source>
        <dbReference type="Google" id="ProtNLM"/>
    </source>
</evidence>
<dbReference type="Proteomes" id="UP000596742">
    <property type="component" value="Unassembled WGS sequence"/>
</dbReference>
<dbReference type="AlphaFoldDB" id="A0A8B6E155"/>
<dbReference type="EMBL" id="UYJE01004308">
    <property type="protein sequence ID" value="VDI27023.1"/>
    <property type="molecule type" value="Genomic_DNA"/>
</dbReference>
<feature type="compositionally biased region" description="Basic and acidic residues" evidence="1">
    <location>
        <begin position="101"/>
        <end position="120"/>
    </location>
</feature>
<reference evidence="2" key="1">
    <citation type="submission" date="2018-11" db="EMBL/GenBank/DDBJ databases">
        <authorList>
            <person name="Alioto T."/>
            <person name="Alioto T."/>
        </authorList>
    </citation>
    <scope>NUCLEOTIDE SEQUENCE</scope>
</reference>
<comment type="caution">
    <text evidence="2">The sequence shown here is derived from an EMBL/GenBank/DDBJ whole genome shotgun (WGS) entry which is preliminary data.</text>
</comment>
<protein>
    <recommendedName>
        <fullName evidence="4">Peptidase aspartic putative domain-containing protein</fullName>
    </recommendedName>
</protein>
<proteinExistence type="predicted"/>
<evidence type="ECO:0000313" key="3">
    <source>
        <dbReference type="Proteomes" id="UP000596742"/>
    </source>
</evidence>
<name>A0A8B6E155_MYTGA</name>
<organism evidence="2 3">
    <name type="scientific">Mytilus galloprovincialis</name>
    <name type="common">Mediterranean mussel</name>
    <dbReference type="NCBI Taxonomy" id="29158"/>
    <lineage>
        <taxon>Eukaryota</taxon>
        <taxon>Metazoa</taxon>
        <taxon>Spiralia</taxon>
        <taxon>Lophotrochozoa</taxon>
        <taxon>Mollusca</taxon>
        <taxon>Bivalvia</taxon>
        <taxon>Autobranchia</taxon>
        <taxon>Pteriomorphia</taxon>
        <taxon>Mytilida</taxon>
        <taxon>Mytiloidea</taxon>
        <taxon>Mytilidae</taxon>
        <taxon>Mytilinae</taxon>
        <taxon>Mytilus</taxon>
    </lineage>
</organism>
<evidence type="ECO:0000256" key="1">
    <source>
        <dbReference type="SAM" id="MobiDB-lite"/>
    </source>
</evidence>
<feature type="region of interest" description="Disordered" evidence="1">
    <location>
        <begin position="81"/>
        <end position="126"/>
    </location>
</feature>